<organism evidence="1 2">
    <name type="scientific">Lentinus brumalis</name>
    <dbReference type="NCBI Taxonomy" id="2498619"/>
    <lineage>
        <taxon>Eukaryota</taxon>
        <taxon>Fungi</taxon>
        <taxon>Dikarya</taxon>
        <taxon>Basidiomycota</taxon>
        <taxon>Agaricomycotina</taxon>
        <taxon>Agaricomycetes</taxon>
        <taxon>Polyporales</taxon>
        <taxon>Polyporaceae</taxon>
        <taxon>Lentinus</taxon>
    </lineage>
</organism>
<dbReference type="Proteomes" id="UP000256964">
    <property type="component" value="Unassembled WGS sequence"/>
</dbReference>
<evidence type="ECO:0000313" key="1">
    <source>
        <dbReference type="EMBL" id="RDX43093.1"/>
    </source>
</evidence>
<dbReference type="EMBL" id="KZ857470">
    <property type="protein sequence ID" value="RDX43093.1"/>
    <property type="molecule type" value="Genomic_DNA"/>
</dbReference>
<reference evidence="1 2" key="1">
    <citation type="journal article" date="2018" name="Biotechnol. Biofuels">
        <title>Integrative visual omics of the white-rot fungus Polyporus brumalis exposes the biotechnological potential of its oxidative enzymes for delignifying raw plant biomass.</title>
        <authorList>
            <person name="Miyauchi S."/>
            <person name="Rancon A."/>
            <person name="Drula E."/>
            <person name="Hage H."/>
            <person name="Chaduli D."/>
            <person name="Favel A."/>
            <person name="Grisel S."/>
            <person name="Henrissat B."/>
            <person name="Herpoel-Gimbert I."/>
            <person name="Ruiz-Duenas F.J."/>
            <person name="Chevret D."/>
            <person name="Hainaut M."/>
            <person name="Lin J."/>
            <person name="Wang M."/>
            <person name="Pangilinan J."/>
            <person name="Lipzen A."/>
            <person name="Lesage-Meessen L."/>
            <person name="Navarro D."/>
            <person name="Riley R."/>
            <person name="Grigoriev I.V."/>
            <person name="Zhou S."/>
            <person name="Raouche S."/>
            <person name="Rosso M.N."/>
        </authorList>
    </citation>
    <scope>NUCLEOTIDE SEQUENCE [LARGE SCALE GENOMIC DNA]</scope>
    <source>
        <strain evidence="1 2">BRFM 1820</strain>
    </source>
</reference>
<keyword evidence="2" id="KW-1185">Reference proteome</keyword>
<evidence type="ECO:0000313" key="2">
    <source>
        <dbReference type="Proteomes" id="UP000256964"/>
    </source>
</evidence>
<name>A0A371CS36_9APHY</name>
<accession>A0A371CS36</accession>
<proteinExistence type="predicted"/>
<dbReference type="AlphaFoldDB" id="A0A371CS36"/>
<sequence>MHQCDSAHYHIHPHAQSRISDRCVVKHWSDGGAAHHFTSSISSGWMARVLLRFPSVVPGASPACSTHNGNVGCAAFEIGRILGSRLRSHLSPLSSTCPGPVQARSARNAPHWRSFGHACCPLASIRLLLVLLSTYFLGRTTLSPNIHRTSLPFAYSRSARATCRALSQQPSPARCKQAALTIFLHVGTSLALEA</sequence>
<protein>
    <submittedName>
        <fullName evidence="1">Uncharacterized protein</fullName>
    </submittedName>
</protein>
<gene>
    <name evidence="1" type="ORF">OH76DRAFT_1238448</name>
</gene>